<dbReference type="Proteomes" id="UP000046393">
    <property type="component" value="Unplaced"/>
</dbReference>
<evidence type="ECO:0000256" key="1">
    <source>
        <dbReference type="SAM" id="MobiDB-lite"/>
    </source>
</evidence>
<feature type="region of interest" description="Disordered" evidence="1">
    <location>
        <begin position="49"/>
        <end position="71"/>
    </location>
</feature>
<protein>
    <submittedName>
        <fullName evidence="3">Ovule protein</fullName>
    </submittedName>
</protein>
<dbReference type="WBParaSite" id="SMUV_0000910901-mRNA-1">
    <property type="protein sequence ID" value="SMUV_0000910901-mRNA-1"/>
    <property type="gene ID" value="SMUV_0000910901"/>
</dbReference>
<accession>A0A0N5AW25</accession>
<dbReference type="AlphaFoldDB" id="A0A0N5AW25"/>
<sequence>MFEWLYEKSKTEGASEESGLFEYNRSITHTTKSTADDIAESSSSSIQCFFNGQPKSSTPKPSSRRNNYSNGIEYPAQRADFLISH</sequence>
<evidence type="ECO:0000313" key="3">
    <source>
        <dbReference type="WBParaSite" id="SMUV_0000910901-mRNA-1"/>
    </source>
</evidence>
<keyword evidence="2" id="KW-1185">Reference proteome</keyword>
<name>A0A0N5AW25_9BILA</name>
<proteinExistence type="predicted"/>
<evidence type="ECO:0000313" key="2">
    <source>
        <dbReference type="Proteomes" id="UP000046393"/>
    </source>
</evidence>
<organism evidence="2 3">
    <name type="scientific">Syphacia muris</name>
    <dbReference type="NCBI Taxonomy" id="451379"/>
    <lineage>
        <taxon>Eukaryota</taxon>
        <taxon>Metazoa</taxon>
        <taxon>Ecdysozoa</taxon>
        <taxon>Nematoda</taxon>
        <taxon>Chromadorea</taxon>
        <taxon>Rhabditida</taxon>
        <taxon>Spirurina</taxon>
        <taxon>Oxyuridomorpha</taxon>
        <taxon>Oxyuroidea</taxon>
        <taxon>Oxyuridae</taxon>
        <taxon>Syphacia</taxon>
    </lineage>
</organism>
<reference evidence="3" key="1">
    <citation type="submission" date="2017-02" db="UniProtKB">
        <authorList>
            <consortium name="WormBaseParasite"/>
        </authorList>
    </citation>
    <scope>IDENTIFICATION</scope>
</reference>